<sequence length="396" mass="42065">MVNTTSVSYVTAPFVHIPSDGEVVDRDTWTAFYEMRDLGSFTGVIGVAVSRDGGASWQHRGTALQEARRSLSSPFVAYDAASRLYVMLPDVRPLPGWLGAPPARMEPYTTTLEEFPFGWRRAGDGGRDGPRHEHPAPGSAAAEGRSGQPNRRLGTDGGGGGGGASRYVAGGAAAQLILAPALACSLDDLNCIAPPGHSRSTHMYDQTALTLQLRRHNFSSCLPRETHCTSAVKKVSWDPAASSEPIVIASRRHRWPKPYRRRVQQREGCVPDPASNPWRSVSSEHPETVTKSSSLVFRVGFVYGQALGDLLIQAGCCLGFHFLANTVLVAALLLGKLCRHLVVSGAAGSPQHPAGGLAGAAAWGGCWLLRAQPLLAGLGVMLALCPVSLMTACRAV</sequence>
<evidence type="ECO:0000259" key="2">
    <source>
        <dbReference type="Pfam" id="PF24793"/>
    </source>
</evidence>
<proteinExistence type="predicted"/>
<feature type="compositionally biased region" description="Basic and acidic residues" evidence="1">
    <location>
        <begin position="121"/>
        <end position="135"/>
    </location>
</feature>
<keyword evidence="4" id="KW-1185">Reference proteome</keyword>
<feature type="region of interest" description="Disordered" evidence="1">
    <location>
        <begin position="260"/>
        <end position="285"/>
    </location>
</feature>
<dbReference type="OrthoDB" id="5954868at2759"/>
<dbReference type="AlphaFoldDB" id="A0A150G3X9"/>
<dbReference type="EMBL" id="LSYV01000066">
    <property type="protein sequence ID" value="KXZ44586.1"/>
    <property type="molecule type" value="Genomic_DNA"/>
</dbReference>
<evidence type="ECO:0000313" key="4">
    <source>
        <dbReference type="Proteomes" id="UP000075714"/>
    </source>
</evidence>
<comment type="caution">
    <text evidence="3">The sequence shown here is derived from an EMBL/GenBank/DDBJ whole genome shotgun (WGS) entry which is preliminary data.</text>
</comment>
<protein>
    <recommendedName>
        <fullName evidence="2">Glucosamine inositolphosphorylceramide transferase 1 N-terminal domain-containing protein</fullName>
    </recommendedName>
</protein>
<dbReference type="Proteomes" id="UP000075714">
    <property type="component" value="Unassembled WGS sequence"/>
</dbReference>
<dbReference type="Pfam" id="PF24793">
    <property type="entry name" value="GINT1_N"/>
    <property type="match status" value="1"/>
</dbReference>
<evidence type="ECO:0000256" key="1">
    <source>
        <dbReference type="SAM" id="MobiDB-lite"/>
    </source>
</evidence>
<feature type="region of interest" description="Disordered" evidence="1">
    <location>
        <begin position="119"/>
        <end position="161"/>
    </location>
</feature>
<dbReference type="InterPro" id="IPR056442">
    <property type="entry name" value="GINT1_N"/>
</dbReference>
<organism evidence="3 4">
    <name type="scientific">Gonium pectorale</name>
    <name type="common">Green alga</name>
    <dbReference type="NCBI Taxonomy" id="33097"/>
    <lineage>
        <taxon>Eukaryota</taxon>
        <taxon>Viridiplantae</taxon>
        <taxon>Chlorophyta</taxon>
        <taxon>core chlorophytes</taxon>
        <taxon>Chlorophyceae</taxon>
        <taxon>CS clade</taxon>
        <taxon>Chlamydomonadales</taxon>
        <taxon>Volvocaceae</taxon>
        <taxon>Gonium</taxon>
    </lineage>
</organism>
<gene>
    <name evidence="3" type="ORF">GPECTOR_65g204</name>
</gene>
<accession>A0A150G3X9</accession>
<reference evidence="4" key="1">
    <citation type="journal article" date="2016" name="Nat. Commun.">
        <title>The Gonium pectorale genome demonstrates co-option of cell cycle regulation during the evolution of multicellularity.</title>
        <authorList>
            <person name="Hanschen E.R."/>
            <person name="Marriage T.N."/>
            <person name="Ferris P.J."/>
            <person name="Hamaji T."/>
            <person name="Toyoda A."/>
            <person name="Fujiyama A."/>
            <person name="Neme R."/>
            <person name="Noguchi H."/>
            <person name="Minakuchi Y."/>
            <person name="Suzuki M."/>
            <person name="Kawai-Toyooka H."/>
            <person name="Smith D.R."/>
            <person name="Sparks H."/>
            <person name="Anderson J."/>
            <person name="Bakaric R."/>
            <person name="Luria V."/>
            <person name="Karger A."/>
            <person name="Kirschner M.W."/>
            <person name="Durand P.M."/>
            <person name="Michod R.E."/>
            <person name="Nozaki H."/>
            <person name="Olson B.J."/>
        </authorList>
    </citation>
    <scope>NUCLEOTIDE SEQUENCE [LARGE SCALE GENOMIC DNA]</scope>
    <source>
        <strain evidence="4">NIES-2863</strain>
    </source>
</reference>
<name>A0A150G3X9_GONPE</name>
<evidence type="ECO:0000313" key="3">
    <source>
        <dbReference type="EMBL" id="KXZ44586.1"/>
    </source>
</evidence>
<feature type="domain" description="Glucosamine inositolphosphorylceramide transferase 1 N-terminal" evidence="2">
    <location>
        <begin position="7"/>
        <end position="87"/>
    </location>
</feature>